<dbReference type="InterPro" id="IPR050706">
    <property type="entry name" value="Cyclic-di-GMP_PDE-like"/>
</dbReference>
<reference evidence="3" key="1">
    <citation type="journal article" date="2015" name="Nature">
        <title>Complex archaea that bridge the gap between prokaryotes and eukaryotes.</title>
        <authorList>
            <person name="Spang A."/>
            <person name="Saw J.H."/>
            <person name="Jorgensen S.L."/>
            <person name="Zaremba-Niedzwiedzka K."/>
            <person name="Martijn J."/>
            <person name="Lind A.E."/>
            <person name="van Eijk R."/>
            <person name="Schleper C."/>
            <person name="Guy L."/>
            <person name="Ettema T.J."/>
        </authorList>
    </citation>
    <scope>NUCLEOTIDE SEQUENCE</scope>
</reference>
<dbReference type="PROSITE" id="PS50883">
    <property type="entry name" value="EAL"/>
    <property type="match status" value="1"/>
</dbReference>
<evidence type="ECO:0000259" key="2">
    <source>
        <dbReference type="PROSITE" id="PS50883"/>
    </source>
</evidence>
<dbReference type="SUPFAM" id="SSF53850">
    <property type="entry name" value="Periplasmic binding protein-like II"/>
    <property type="match status" value="1"/>
</dbReference>
<feature type="transmembrane region" description="Helical" evidence="1">
    <location>
        <begin position="265"/>
        <end position="285"/>
    </location>
</feature>
<organism evidence="3">
    <name type="scientific">marine sediment metagenome</name>
    <dbReference type="NCBI Taxonomy" id="412755"/>
    <lineage>
        <taxon>unclassified sequences</taxon>
        <taxon>metagenomes</taxon>
        <taxon>ecological metagenomes</taxon>
    </lineage>
</organism>
<dbReference type="Pfam" id="PF00497">
    <property type="entry name" value="SBP_bac_3"/>
    <property type="match status" value="1"/>
</dbReference>
<dbReference type="InterPro" id="IPR000160">
    <property type="entry name" value="GGDEF_dom"/>
</dbReference>
<dbReference type="Pfam" id="PF00990">
    <property type="entry name" value="GGDEF"/>
    <property type="match status" value="1"/>
</dbReference>
<dbReference type="InterPro" id="IPR001638">
    <property type="entry name" value="Solute-binding_3/MltF_N"/>
</dbReference>
<feature type="domain" description="EAL" evidence="2">
    <location>
        <begin position="470"/>
        <end position="726"/>
    </location>
</feature>
<dbReference type="PANTHER" id="PTHR33121:SF70">
    <property type="entry name" value="SIGNALING PROTEIN YKOW"/>
    <property type="match status" value="1"/>
</dbReference>
<proteinExistence type="predicted"/>
<keyword evidence="1" id="KW-1133">Transmembrane helix</keyword>
<dbReference type="InterPro" id="IPR001633">
    <property type="entry name" value="EAL_dom"/>
</dbReference>
<evidence type="ECO:0000256" key="1">
    <source>
        <dbReference type="SAM" id="Phobius"/>
    </source>
</evidence>
<dbReference type="Gene3D" id="3.30.70.270">
    <property type="match status" value="1"/>
</dbReference>
<keyword evidence="1" id="KW-0472">Membrane</keyword>
<dbReference type="SMART" id="SM00267">
    <property type="entry name" value="GGDEF"/>
    <property type="match status" value="1"/>
</dbReference>
<dbReference type="PANTHER" id="PTHR33121">
    <property type="entry name" value="CYCLIC DI-GMP PHOSPHODIESTERASE PDEF"/>
    <property type="match status" value="1"/>
</dbReference>
<dbReference type="Gene3D" id="3.20.20.450">
    <property type="entry name" value="EAL domain"/>
    <property type="match status" value="1"/>
</dbReference>
<dbReference type="Gene3D" id="3.40.190.10">
    <property type="entry name" value="Periplasmic binding protein-like II"/>
    <property type="match status" value="2"/>
</dbReference>
<gene>
    <name evidence="3" type="ORF">LCGC14_0300640</name>
</gene>
<dbReference type="CDD" id="cd13704">
    <property type="entry name" value="PBP2_HisK"/>
    <property type="match status" value="1"/>
</dbReference>
<dbReference type="SUPFAM" id="SSF55073">
    <property type="entry name" value="Nucleotide cyclase"/>
    <property type="match status" value="1"/>
</dbReference>
<dbReference type="AlphaFoldDB" id="A0A0F9TQK9"/>
<dbReference type="SMART" id="SM00062">
    <property type="entry name" value="PBPb"/>
    <property type="match status" value="1"/>
</dbReference>
<dbReference type="SUPFAM" id="SSF141868">
    <property type="entry name" value="EAL domain-like"/>
    <property type="match status" value="1"/>
</dbReference>
<dbReference type="InterPro" id="IPR029787">
    <property type="entry name" value="Nucleotide_cyclase"/>
</dbReference>
<accession>A0A0F9TQK9</accession>
<protein>
    <recommendedName>
        <fullName evidence="2">EAL domain-containing protein</fullName>
    </recommendedName>
</protein>
<name>A0A0F9TQK9_9ZZZZ</name>
<dbReference type="GO" id="GO:0071111">
    <property type="term" value="F:cyclic-guanylate-specific phosphodiesterase activity"/>
    <property type="evidence" value="ECO:0007669"/>
    <property type="project" value="InterPro"/>
</dbReference>
<evidence type="ECO:0000313" key="3">
    <source>
        <dbReference type="EMBL" id="KKN83315.1"/>
    </source>
</evidence>
<keyword evidence="1" id="KW-0812">Transmembrane</keyword>
<dbReference type="Pfam" id="PF00563">
    <property type="entry name" value="EAL"/>
    <property type="match status" value="1"/>
</dbReference>
<comment type="caution">
    <text evidence="3">The sequence shown here is derived from an EMBL/GenBank/DDBJ whole genome shotgun (WGS) entry which is preliminary data.</text>
</comment>
<dbReference type="EMBL" id="LAZR01000187">
    <property type="protein sequence ID" value="KKN83315.1"/>
    <property type="molecule type" value="Genomic_DNA"/>
</dbReference>
<dbReference type="SMART" id="SM00052">
    <property type="entry name" value="EAL"/>
    <property type="match status" value="1"/>
</dbReference>
<dbReference type="CDD" id="cd01948">
    <property type="entry name" value="EAL"/>
    <property type="match status" value="1"/>
</dbReference>
<dbReference type="InterPro" id="IPR035919">
    <property type="entry name" value="EAL_sf"/>
</dbReference>
<sequence length="736" mass="80919">MRPAFTPVSAFLKPATVSVLVLLASSFASANIPETVIFGGDAAYPPLEWNEEGIPQGFHVDLARAIATQGGVQIEHRLGDWPSAIQALESGSVDVVPMFWSVERAQKFLFTPPFFSIDHAIYAREGTASVSSAAELEGSSVAVEESSYAYRQLQKEQIATDLSLAPNTLEALRDVMTGKVDYALLAALPADHLIRLYDLDLRRTGPPFWSQSYAFAVSKDQPQLARWLTDNLNTSFTTGRYDAIYQQWEPQLTPSDRTMNDSLRMLGTGMGLLAILAALGFGWSWTLSRTVTRRTQALSTELALRRKAEEDLFNSASYDVDSNLPNARYFTETLTLALPRFPKSTKKQILLIQLAELSRVVGTLGYGEGRSLVRDFGDQLQAVPFELCGHLGRDVFAVVADKDDARKQLETLYGDQDNNPHSPFHMHVGTATWPDDAQTAAELMRRAETALAHGMARRQIWVDYHIELEPDPIDLQIVREFRVSQGEGLHAVFQPQQDLVTGLVIGAEALVRWDHPELGTVSPAKFIPLLEHAGLIGIVTERMINEAVRVSTSLRRNGTPCPISVNVSASDLLGTHLVDTITMALGRFDGLPGDLKIELTETSVAEQPDLMCDVLQVLRELGVATAVDDFGTGYASLSYLSVFPVQEVKIDQMFIRDMLTNARNFSIVRSTISMGGELGLTVVAEGIEDQETLEALRAAGCDCAQGFWISRPLDETGLARYLRRGAPEVVVVSECC</sequence>
<dbReference type="InterPro" id="IPR043128">
    <property type="entry name" value="Rev_trsase/Diguanyl_cyclase"/>
</dbReference>